<evidence type="ECO:0000313" key="2">
    <source>
        <dbReference type="Ensembl" id="ENSSAUP00010034604.1"/>
    </source>
</evidence>
<dbReference type="SUPFAM" id="SSF56219">
    <property type="entry name" value="DNase I-like"/>
    <property type="match status" value="1"/>
</dbReference>
<dbReference type="Gene3D" id="3.60.10.10">
    <property type="entry name" value="Endonuclease/exonuclease/phosphatase"/>
    <property type="match status" value="1"/>
</dbReference>
<dbReference type="PROSITE" id="PS50878">
    <property type="entry name" value="RT_POL"/>
    <property type="match status" value="1"/>
</dbReference>
<dbReference type="InterPro" id="IPR043502">
    <property type="entry name" value="DNA/RNA_pol_sf"/>
</dbReference>
<dbReference type="CDD" id="cd01650">
    <property type="entry name" value="RT_nLTR_like"/>
    <property type="match status" value="1"/>
</dbReference>
<evidence type="ECO:0000313" key="3">
    <source>
        <dbReference type="Proteomes" id="UP000472265"/>
    </source>
</evidence>
<dbReference type="InterPro" id="IPR000477">
    <property type="entry name" value="RT_dom"/>
</dbReference>
<reference evidence="2" key="3">
    <citation type="submission" date="2025-09" db="UniProtKB">
        <authorList>
            <consortium name="Ensembl"/>
        </authorList>
    </citation>
    <scope>IDENTIFICATION</scope>
</reference>
<dbReference type="CDD" id="cd09076">
    <property type="entry name" value="L1-EN"/>
    <property type="match status" value="1"/>
</dbReference>
<reference evidence="2" key="2">
    <citation type="submission" date="2025-08" db="UniProtKB">
        <authorList>
            <consortium name="Ensembl"/>
        </authorList>
    </citation>
    <scope>IDENTIFICATION</scope>
</reference>
<dbReference type="PANTHER" id="PTHR31635">
    <property type="entry name" value="REVERSE TRANSCRIPTASE DOMAIN-CONTAINING PROTEIN-RELATED"/>
    <property type="match status" value="1"/>
</dbReference>
<dbReference type="InterPro" id="IPR036691">
    <property type="entry name" value="Endo/exonu/phosph_ase_sf"/>
</dbReference>
<dbReference type="OMA" id="WITSGIT"/>
<dbReference type="InterPro" id="IPR005135">
    <property type="entry name" value="Endo/exonuclease/phosphatase"/>
</dbReference>
<feature type="domain" description="Reverse transcriptase" evidence="1">
    <location>
        <begin position="552"/>
        <end position="823"/>
    </location>
</feature>
<dbReference type="InParanoid" id="A0A671W7G3"/>
<protein>
    <recommendedName>
        <fullName evidence="1">Reverse transcriptase domain-containing protein</fullName>
    </recommendedName>
</protein>
<dbReference type="Pfam" id="PF00078">
    <property type="entry name" value="RVT_1"/>
    <property type="match status" value="1"/>
</dbReference>
<dbReference type="GeneTree" id="ENSGT00940000164735"/>
<reference evidence="2" key="1">
    <citation type="submission" date="2021-04" db="EMBL/GenBank/DDBJ databases">
        <authorList>
            <consortium name="Wellcome Sanger Institute Data Sharing"/>
        </authorList>
    </citation>
    <scope>NUCLEOTIDE SEQUENCE [LARGE SCALE GENOMIC DNA]</scope>
</reference>
<organism evidence="2 3">
    <name type="scientific">Sparus aurata</name>
    <name type="common">Gilthead sea bream</name>
    <dbReference type="NCBI Taxonomy" id="8175"/>
    <lineage>
        <taxon>Eukaryota</taxon>
        <taxon>Metazoa</taxon>
        <taxon>Chordata</taxon>
        <taxon>Craniata</taxon>
        <taxon>Vertebrata</taxon>
        <taxon>Euteleostomi</taxon>
        <taxon>Actinopterygii</taxon>
        <taxon>Neopterygii</taxon>
        <taxon>Teleostei</taxon>
        <taxon>Neoteleostei</taxon>
        <taxon>Acanthomorphata</taxon>
        <taxon>Eupercaria</taxon>
        <taxon>Spariformes</taxon>
        <taxon>Sparidae</taxon>
        <taxon>Sparus</taxon>
    </lineage>
</organism>
<dbReference type="Pfam" id="PF03372">
    <property type="entry name" value="Exo_endo_phos"/>
    <property type="match status" value="1"/>
</dbReference>
<proteinExistence type="predicted"/>
<evidence type="ECO:0000259" key="1">
    <source>
        <dbReference type="PROSITE" id="PS50878"/>
    </source>
</evidence>
<dbReference type="Ensembl" id="ENSSAUT00010036454.1">
    <property type="protein sequence ID" value="ENSSAUP00010034604.1"/>
    <property type="gene ID" value="ENSSAUG00010014661.1"/>
</dbReference>
<keyword evidence="3" id="KW-1185">Reference proteome</keyword>
<accession>A0A671W7G3</accession>
<name>A0A671W7G3_SPAAU</name>
<dbReference type="Proteomes" id="UP000472265">
    <property type="component" value="Chromosome 6"/>
</dbReference>
<sequence>MRHFTLLPPTGTFRDVKTHPCFWKSHCCYCSMVIVPLCFLSLELDCHASSQAVMLEYNTKILSLNVNGLNNPVKRQRVMAKLRRDKSQIIYLQETHLSKQESEKLKKFGYSKSFYSSFRHGCRRGVIVLISNAVKFECTKEISDKEGRYILVKGKLENEMVTLVNVYAPPNSGKLFFKTLLDLIVLEMDGILICGGDFNIVMNSKLDTTNMNKSTNYVTKVIKKTFKEFGLVDTWRELHPSKRDYTHYSAPNNSYARIDYFFMNKKELYRVKKCEIQQADVSDHCGVYLEVKLKPQEKSTLWRLNVGILNNKSIVEELKKDITIYQKENDKGEVTPVVLWDALKAVIRGKLIAKTAAIKKTKEEIYKKEKARLLKIEKQHKTTQDPSLLPKIKEIRDNIDRLLTTEIEKKTRFLKQSYYEVGPRATKLLAKRLKRQQADRTIHKIRDINTNQVINEPKEIETKFMNYYRDLYSQPLSADTDQIKVFLKDLDLPAIGKNQNDLLTSPITREEIQKAVSKLKTGKSPGSDGLPSEWYRTLSEQLIPLLELSFNYTLEYGEIPPSWKEAIITVIPKKNNSETCSDYRPISLLNIDYKLYTSIISKRYEHFLSDIIEEDQTGFIKGRQAQDNIRRTLHIIDHIQNKNISAALISLDAEKAFDSVNWTFLYLVLKQFGLNDKAVECIKTLYQRPTARIRINGSLTESITLERSTRQGCCLSPILFAIFIEPLAQAIRQNKDLKGIKVGRNVHTIGLFADDVICYLEDPDTCIPILINQLEEFGFYSGYKLNLTKTQILTFNCHPPKHIQSKYNLNWNATKMKYLGVTLTRRIDEIYEANYIKVDKEIRNDLDRWTVLPLDIGLRIETIKMNILPRILYLFQALPIEIPEKQFRIWDKIISRYIWNGHRPRIKFKTLQIGKDGGGMALPNLQEYYHAAQIRPVICWCDEDYVAKWKNFEQFVHGREIQSLIGDREETLSMIEHVDTVTRFTLKMWFNLVQKYRLEKELRLIQWIAYDRCFIPSSLDQTFKQWITSGITAMCTLIKNGNFMNFQEIKQKYNLNNRDHFRYLQIRDYFDKEIRHNVDSDNNGIIRTIIGVYNSKKYRIISTVYHNLMERRGNTTSYVKLKWEGELGVNISEDEWLQIWRTQQSTTSSRAWRLFCWKSLIRFFITPKIQNKYLLAPQPCWRKCGATNVDHSHVFWLCPKIIKFWEDAHLNIVRILDYDISKSCVLLYFGNMTGNVVLKEDRYLLKILLAACKKAITRKWYKPDPPTQDDWLKIVNEIYVMELLTHKIRTQEEQCREKWEKWTVYASTTGQGLSH</sequence>
<dbReference type="GO" id="GO:0003824">
    <property type="term" value="F:catalytic activity"/>
    <property type="evidence" value="ECO:0007669"/>
    <property type="project" value="InterPro"/>
</dbReference>
<dbReference type="PANTHER" id="PTHR31635:SF196">
    <property type="entry name" value="REVERSE TRANSCRIPTASE DOMAIN-CONTAINING PROTEIN-RELATED"/>
    <property type="match status" value="1"/>
</dbReference>
<dbReference type="SUPFAM" id="SSF56672">
    <property type="entry name" value="DNA/RNA polymerases"/>
    <property type="match status" value="1"/>
</dbReference>